<feature type="non-terminal residue" evidence="1">
    <location>
        <position position="1"/>
    </location>
</feature>
<gene>
    <name evidence="1" type="ORF">METZ01_LOCUS439649</name>
</gene>
<protein>
    <submittedName>
        <fullName evidence="1">Uncharacterized protein</fullName>
    </submittedName>
</protein>
<name>A0A382YVC6_9ZZZZ</name>
<sequence length="196" mass="21975">QLMDREDGQKASEILRQALEVAQTIKVEQPPNGALVENTRIPIGRPLPDWLRLQHLKRDIMTSIARALANVGDFKKALEVAHMSRDGRNKVDVTVYIGAWAGGVFTGRRHDLVTLEQVFELVRTIELPGEVDERFGGRTYHQTEILRIIALALATEPVPDRKNKPVHPGSAVRMKKAFTAEEKQFAKQLVEAVQAN</sequence>
<dbReference type="EMBL" id="UINC01178569">
    <property type="protein sequence ID" value="SVD86795.1"/>
    <property type="molecule type" value="Genomic_DNA"/>
</dbReference>
<reference evidence="1" key="1">
    <citation type="submission" date="2018-05" db="EMBL/GenBank/DDBJ databases">
        <authorList>
            <person name="Lanie J.A."/>
            <person name="Ng W.-L."/>
            <person name="Kazmierczak K.M."/>
            <person name="Andrzejewski T.M."/>
            <person name="Davidsen T.M."/>
            <person name="Wayne K.J."/>
            <person name="Tettelin H."/>
            <person name="Glass J.I."/>
            <person name="Rusch D."/>
            <person name="Podicherti R."/>
            <person name="Tsui H.-C.T."/>
            <person name="Winkler M.E."/>
        </authorList>
    </citation>
    <scope>NUCLEOTIDE SEQUENCE</scope>
</reference>
<organism evidence="1">
    <name type="scientific">marine metagenome</name>
    <dbReference type="NCBI Taxonomy" id="408172"/>
    <lineage>
        <taxon>unclassified sequences</taxon>
        <taxon>metagenomes</taxon>
        <taxon>ecological metagenomes</taxon>
    </lineage>
</organism>
<accession>A0A382YVC6</accession>
<dbReference type="AlphaFoldDB" id="A0A382YVC6"/>
<evidence type="ECO:0000313" key="1">
    <source>
        <dbReference type="EMBL" id="SVD86795.1"/>
    </source>
</evidence>
<proteinExistence type="predicted"/>